<protein>
    <submittedName>
        <fullName evidence="1">Uncharacterized protein</fullName>
    </submittedName>
</protein>
<organism evidence="1">
    <name type="scientific">marine sediment metagenome</name>
    <dbReference type="NCBI Taxonomy" id="412755"/>
    <lineage>
        <taxon>unclassified sequences</taxon>
        <taxon>metagenomes</taxon>
        <taxon>ecological metagenomes</taxon>
    </lineage>
</organism>
<accession>A0A0F9TAG1</accession>
<dbReference type="EMBL" id="LAZR01000373">
    <property type="protein sequence ID" value="KKN71962.1"/>
    <property type="molecule type" value="Genomic_DNA"/>
</dbReference>
<reference evidence="1" key="1">
    <citation type="journal article" date="2015" name="Nature">
        <title>Complex archaea that bridge the gap between prokaryotes and eukaryotes.</title>
        <authorList>
            <person name="Spang A."/>
            <person name="Saw J.H."/>
            <person name="Jorgensen S.L."/>
            <person name="Zaremba-Niedzwiedzka K."/>
            <person name="Martijn J."/>
            <person name="Lind A.E."/>
            <person name="van Eijk R."/>
            <person name="Schleper C."/>
            <person name="Guy L."/>
            <person name="Ettema T.J."/>
        </authorList>
    </citation>
    <scope>NUCLEOTIDE SEQUENCE</scope>
</reference>
<comment type="caution">
    <text evidence="1">The sequence shown here is derived from an EMBL/GenBank/DDBJ whole genome shotgun (WGS) entry which is preliminary data.</text>
</comment>
<name>A0A0F9TAG1_9ZZZZ</name>
<dbReference type="AlphaFoldDB" id="A0A0F9TAG1"/>
<evidence type="ECO:0000313" key="1">
    <source>
        <dbReference type="EMBL" id="KKN71962.1"/>
    </source>
</evidence>
<sequence length="74" mass="8487">MNYILIRSNGPMLKLPDLDKPVTIIWMNNGNCGIISADKVENLMQIANDHADNNDRVTPKLAFFWDDVEEVREI</sequence>
<proteinExistence type="predicted"/>
<gene>
    <name evidence="1" type="ORF">LCGC14_0416080</name>
</gene>